<accession>A0A4U5VST5</accession>
<proteinExistence type="predicted"/>
<evidence type="ECO:0000313" key="1">
    <source>
        <dbReference type="EMBL" id="TKS91734.1"/>
    </source>
</evidence>
<dbReference type="EMBL" id="CM014100">
    <property type="protein sequence ID" value="TKS91734.1"/>
    <property type="molecule type" value="Genomic_DNA"/>
</dbReference>
<name>A0A4U5VST5_COLLU</name>
<protein>
    <submittedName>
        <fullName evidence="1">Uncharacterized protein</fullName>
    </submittedName>
</protein>
<sequence>MQLGENVGRDVCPHKHRQERVFVGTSRNGRPSPIIISSSTPHGYLAVSQATPVQVTSLLVSNKRKKPQNRYFVFYDTSNLCPARFGRIAVGRTPIYVLSGPVLCERPDPLLCLSDGVHRPECGDSVSA</sequence>
<reference evidence="1 2" key="1">
    <citation type="submission" date="2019-01" db="EMBL/GenBank/DDBJ databases">
        <title>Genome Assembly of Collichthys lucidus.</title>
        <authorList>
            <person name="Cai M."/>
            <person name="Xiao S."/>
        </authorList>
    </citation>
    <scope>NUCLEOTIDE SEQUENCE [LARGE SCALE GENOMIC DNA]</scope>
    <source>
        <strain evidence="1">JT15FE1705JMU</strain>
        <tissue evidence="1">Muscle</tissue>
    </source>
</reference>
<evidence type="ECO:0000313" key="2">
    <source>
        <dbReference type="Proteomes" id="UP000298787"/>
    </source>
</evidence>
<organism evidence="1 2">
    <name type="scientific">Collichthys lucidus</name>
    <name type="common">Big head croaker</name>
    <name type="synonym">Sciaena lucida</name>
    <dbReference type="NCBI Taxonomy" id="240159"/>
    <lineage>
        <taxon>Eukaryota</taxon>
        <taxon>Metazoa</taxon>
        <taxon>Chordata</taxon>
        <taxon>Craniata</taxon>
        <taxon>Vertebrata</taxon>
        <taxon>Euteleostomi</taxon>
        <taxon>Actinopterygii</taxon>
        <taxon>Neopterygii</taxon>
        <taxon>Teleostei</taxon>
        <taxon>Neoteleostei</taxon>
        <taxon>Acanthomorphata</taxon>
        <taxon>Eupercaria</taxon>
        <taxon>Sciaenidae</taxon>
        <taxon>Collichthys</taxon>
    </lineage>
</organism>
<keyword evidence="2" id="KW-1185">Reference proteome</keyword>
<gene>
    <name evidence="1" type="ORF">D9C73_026067</name>
</gene>
<dbReference type="Proteomes" id="UP000298787">
    <property type="component" value="Chromosome 23"/>
</dbReference>
<dbReference type="AlphaFoldDB" id="A0A4U5VST5"/>